<dbReference type="SUPFAM" id="SSF109604">
    <property type="entry name" value="HD-domain/PDEase-like"/>
    <property type="match status" value="1"/>
</dbReference>
<gene>
    <name evidence="2" type="ORF">GGD90_002619</name>
</gene>
<dbReference type="PROSITE" id="PS51833">
    <property type="entry name" value="HDOD"/>
    <property type="match status" value="1"/>
</dbReference>
<dbReference type="Pfam" id="PF08668">
    <property type="entry name" value="HDOD"/>
    <property type="match status" value="1"/>
</dbReference>
<dbReference type="InterPro" id="IPR052340">
    <property type="entry name" value="RNase_Y/CdgJ"/>
</dbReference>
<dbReference type="PANTHER" id="PTHR33525:SF3">
    <property type="entry name" value="RIBONUCLEASE Y"/>
    <property type="match status" value="1"/>
</dbReference>
<evidence type="ECO:0000259" key="1">
    <source>
        <dbReference type="PROSITE" id="PS51833"/>
    </source>
</evidence>
<reference evidence="2 3" key="1">
    <citation type="submission" date="2020-08" db="EMBL/GenBank/DDBJ databases">
        <title>Genome sequencing of Purple Non-Sulfur Bacteria from various extreme environments.</title>
        <authorList>
            <person name="Mayer M."/>
        </authorList>
    </citation>
    <scope>NUCLEOTIDE SEQUENCE [LARGE SCALE GENOMIC DNA]</scope>
    <source>
        <strain evidence="2 3">2761</strain>
    </source>
</reference>
<name>A0A840G1F1_RHOTE</name>
<dbReference type="Proteomes" id="UP000587070">
    <property type="component" value="Unassembled WGS sequence"/>
</dbReference>
<evidence type="ECO:0000313" key="2">
    <source>
        <dbReference type="EMBL" id="MBB4248227.1"/>
    </source>
</evidence>
<evidence type="ECO:0000313" key="3">
    <source>
        <dbReference type="Proteomes" id="UP000587070"/>
    </source>
</evidence>
<dbReference type="EMBL" id="JACIGE010000010">
    <property type="protein sequence ID" value="MBB4248227.1"/>
    <property type="molecule type" value="Genomic_DNA"/>
</dbReference>
<feature type="domain" description="HDOD" evidence="1">
    <location>
        <begin position="1"/>
        <end position="128"/>
    </location>
</feature>
<proteinExistence type="predicted"/>
<accession>A0A840G1F1</accession>
<dbReference type="PANTHER" id="PTHR33525">
    <property type="match status" value="1"/>
</dbReference>
<dbReference type="InterPro" id="IPR013976">
    <property type="entry name" value="HDOD"/>
</dbReference>
<dbReference type="Gene3D" id="1.10.3210.10">
    <property type="entry name" value="Hypothetical protein af1432"/>
    <property type="match status" value="1"/>
</dbReference>
<keyword evidence="3" id="KW-1185">Reference proteome</keyword>
<protein>
    <submittedName>
        <fullName evidence="2">HD-like signal output (HDOD) protein</fullName>
    </submittedName>
</protein>
<comment type="caution">
    <text evidence="2">The sequence shown here is derived from an EMBL/GenBank/DDBJ whole genome shotgun (WGS) entry which is preliminary data.</text>
</comment>
<sequence length="198" mass="21232">MRVGIDGVRPLAMALIVDQLRQAPPAGACRQLADALWERSMHVAALAYVLARKMTRLNADEAMFAGVIHDLARFYLLARAGDYPELVADPATLAAVINDLREPVGERLLDQLGLSESLRDAVLAARSYGGSMPPETLPDLLFVAGALSLRPDPIDALDTRVLALANSAVTLGLDQRTVQEMIAASGDEIYSIVLALET</sequence>
<organism evidence="2 3">
    <name type="scientific">Rhodocyclus tenuis</name>
    <name type="common">Rhodospirillum tenue</name>
    <dbReference type="NCBI Taxonomy" id="1066"/>
    <lineage>
        <taxon>Bacteria</taxon>
        <taxon>Pseudomonadati</taxon>
        <taxon>Pseudomonadota</taxon>
        <taxon>Betaproteobacteria</taxon>
        <taxon>Rhodocyclales</taxon>
        <taxon>Rhodocyclaceae</taxon>
        <taxon>Rhodocyclus</taxon>
    </lineage>
</organism>
<dbReference type="AlphaFoldDB" id="A0A840G1F1"/>